<dbReference type="Proteomes" id="UP000248555">
    <property type="component" value="Unassembled WGS sequence"/>
</dbReference>
<name>A0A327YSK5_9BACL</name>
<keyword evidence="2" id="KW-1185">Reference proteome</keyword>
<reference evidence="1 2" key="1">
    <citation type="submission" date="2018-06" db="EMBL/GenBank/DDBJ databases">
        <title>Genomic Encyclopedia of Type Strains, Phase III (KMG-III): the genomes of soil and plant-associated and newly described type strains.</title>
        <authorList>
            <person name="Whitman W."/>
        </authorList>
    </citation>
    <scope>NUCLEOTIDE SEQUENCE [LARGE SCALE GENOMIC DNA]</scope>
    <source>
        <strain evidence="1 2">CGMCC 1.8979</strain>
    </source>
</reference>
<dbReference type="Pfam" id="PF20126">
    <property type="entry name" value="TumE"/>
    <property type="match status" value="1"/>
</dbReference>
<evidence type="ECO:0000313" key="2">
    <source>
        <dbReference type="Proteomes" id="UP000248555"/>
    </source>
</evidence>
<accession>A0A327YSK5</accession>
<organism evidence="1 2">
    <name type="scientific">Paranoxybacillus vitaminiphilus</name>
    <dbReference type="NCBI Taxonomy" id="581036"/>
    <lineage>
        <taxon>Bacteria</taxon>
        <taxon>Bacillati</taxon>
        <taxon>Bacillota</taxon>
        <taxon>Bacilli</taxon>
        <taxon>Bacillales</taxon>
        <taxon>Anoxybacillaceae</taxon>
        <taxon>Paranoxybacillus</taxon>
    </lineage>
</organism>
<dbReference type="AlphaFoldDB" id="A0A327YSK5"/>
<dbReference type="InterPro" id="IPR045397">
    <property type="entry name" value="TumE-like"/>
</dbReference>
<comment type="caution">
    <text evidence="1">The sequence shown here is derived from an EMBL/GenBank/DDBJ whole genome shotgun (WGS) entry which is preliminary data.</text>
</comment>
<evidence type="ECO:0000313" key="1">
    <source>
        <dbReference type="EMBL" id="RAK23057.1"/>
    </source>
</evidence>
<proteinExistence type="predicted"/>
<gene>
    <name evidence="1" type="ORF">B0I26_1018</name>
</gene>
<sequence>MRPSTKEWARKTIVFHNKTKLYVTEHIENGYISFYYYDWVTPNEETILKWHSESHDNDKRHQTSTEPFYVHLPDSETLHSMYRLENFEHQTLRSIIEFILYFDKVISAFDGQFPYMSNQ</sequence>
<dbReference type="EMBL" id="QLMH01000001">
    <property type="protein sequence ID" value="RAK23057.1"/>
    <property type="molecule type" value="Genomic_DNA"/>
</dbReference>
<protein>
    <submittedName>
        <fullName evidence="1">Uncharacterized protein</fullName>
    </submittedName>
</protein>